<proteinExistence type="predicted"/>
<protein>
    <submittedName>
        <fullName evidence="2">Uncharacterized protein</fullName>
    </submittedName>
</protein>
<gene>
    <name evidence="2" type="ORF">K435DRAFT_877115</name>
</gene>
<evidence type="ECO:0000313" key="3">
    <source>
        <dbReference type="Proteomes" id="UP000297245"/>
    </source>
</evidence>
<dbReference type="Proteomes" id="UP000297245">
    <property type="component" value="Unassembled WGS sequence"/>
</dbReference>
<evidence type="ECO:0000313" key="2">
    <source>
        <dbReference type="EMBL" id="THU78008.1"/>
    </source>
</evidence>
<dbReference type="EMBL" id="ML180282">
    <property type="protein sequence ID" value="THU78008.1"/>
    <property type="molecule type" value="Genomic_DNA"/>
</dbReference>
<dbReference type="AlphaFoldDB" id="A0A4S8KRL8"/>
<keyword evidence="3" id="KW-1185">Reference proteome</keyword>
<evidence type="ECO:0000256" key="1">
    <source>
        <dbReference type="SAM" id="MobiDB-lite"/>
    </source>
</evidence>
<feature type="region of interest" description="Disordered" evidence="1">
    <location>
        <begin position="110"/>
        <end position="147"/>
    </location>
</feature>
<sequence>MLDEVEDGRIELEDSNKTLVQSKITVNLPKVYPAKTLFNPTLVQFVEKLQGKLDMEHEARTEMADLWVWAEENCRKMCQDWVLLLKQKRQIQKEWEDLKLELSTLKEENELLKGATEEDNPADDYTTEDENGRQKSRSPESPCFKEA</sequence>
<organism evidence="2 3">
    <name type="scientific">Dendrothele bispora (strain CBS 962.96)</name>
    <dbReference type="NCBI Taxonomy" id="1314807"/>
    <lineage>
        <taxon>Eukaryota</taxon>
        <taxon>Fungi</taxon>
        <taxon>Dikarya</taxon>
        <taxon>Basidiomycota</taxon>
        <taxon>Agaricomycotina</taxon>
        <taxon>Agaricomycetes</taxon>
        <taxon>Agaricomycetidae</taxon>
        <taxon>Agaricales</taxon>
        <taxon>Agaricales incertae sedis</taxon>
        <taxon>Dendrothele</taxon>
    </lineage>
</organism>
<feature type="compositionally biased region" description="Acidic residues" evidence="1">
    <location>
        <begin position="117"/>
        <end position="129"/>
    </location>
</feature>
<reference evidence="2 3" key="1">
    <citation type="journal article" date="2019" name="Nat. Ecol. Evol.">
        <title>Megaphylogeny resolves global patterns of mushroom evolution.</title>
        <authorList>
            <person name="Varga T."/>
            <person name="Krizsan K."/>
            <person name="Foldi C."/>
            <person name="Dima B."/>
            <person name="Sanchez-Garcia M."/>
            <person name="Sanchez-Ramirez S."/>
            <person name="Szollosi G.J."/>
            <person name="Szarkandi J.G."/>
            <person name="Papp V."/>
            <person name="Albert L."/>
            <person name="Andreopoulos W."/>
            <person name="Angelini C."/>
            <person name="Antonin V."/>
            <person name="Barry K.W."/>
            <person name="Bougher N.L."/>
            <person name="Buchanan P."/>
            <person name="Buyck B."/>
            <person name="Bense V."/>
            <person name="Catcheside P."/>
            <person name="Chovatia M."/>
            <person name="Cooper J."/>
            <person name="Damon W."/>
            <person name="Desjardin D."/>
            <person name="Finy P."/>
            <person name="Geml J."/>
            <person name="Haridas S."/>
            <person name="Hughes K."/>
            <person name="Justo A."/>
            <person name="Karasinski D."/>
            <person name="Kautmanova I."/>
            <person name="Kiss B."/>
            <person name="Kocsube S."/>
            <person name="Kotiranta H."/>
            <person name="LaButti K.M."/>
            <person name="Lechner B.E."/>
            <person name="Liimatainen K."/>
            <person name="Lipzen A."/>
            <person name="Lukacs Z."/>
            <person name="Mihaltcheva S."/>
            <person name="Morgado L.N."/>
            <person name="Niskanen T."/>
            <person name="Noordeloos M.E."/>
            <person name="Ohm R.A."/>
            <person name="Ortiz-Santana B."/>
            <person name="Ovrebo C."/>
            <person name="Racz N."/>
            <person name="Riley R."/>
            <person name="Savchenko A."/>
            <person name="Shiryaev A."/>
            <person name="Soop K."/>
            <person name="Spirin V."/>
            <person name="Szebenyi C."/>
            <person name="Tomsovsky M."/>
            <person name="Tulloss R.E."/>
            <person name="Uehling J."/>
            <person name="Grigoriev I.V."/>
            <person name="Vagvolgyi C."/>
            <person name="Papp T."/>
            <person name="Martin F.M."/>
            <person name="Miettinen O."/>
            <person name="Hibbett D.S."/>
            <person name="Nagy L.G."/>
        </authorList>
    </citation>
    <scope>NUCLEOTIDE SEQUENCE [LARGE SCALE GENOMIC DNA]</scope>
    <source>
        <strain evidence="2 3">CBS 962.96</strain>
    </source>
</reference>
<accession>A0A4S8KRL8</accession>
<name>A0A4S8KRL8_DENBC</name>